<comment type="caution">
    <text evidence="2">The sequence shown here is derived from an EMBL/GenBank/DDBJ whole genome shotgun (WGS) entry which is preliminary data.</text>
</comment>
<evidence type="ECO:0000313" key="2">
    <source>
        <dbReference type="EMBL" id="MCB8874166.1"/>
    </source>
</evidence>
<proteinExistence type="predicted"/>
<sequence>MPPDDLPIPSTADDISGVKPETLNKQHPARKIGPESEVRGGPEVSDDPPLDESRRDKRR</sequence>
<dbReference type="EMBL" id="JAESVB010000001">
    <property type="protein sequence ID" value="MCB8874166.1"/>
    <property type="molecule type" value="Genomic_DNA"/>
</dbReference>
<protein>
    <submittedName>
        <fullName evidence="2">Uncharacterized protein</fullName>
    </submittedName>
</protein>
<reference evidence="2" key="1">
    <citation type="journal article" date="2021" name="Microorganisms">
        <title>Acidisoma silvae sp. nov. and Acidisomacellulosilytica sp. nov., Two Acidophilic Bacteria Isolated from Decaying Wood, Hydrolyzing Cellulose and Producing Poly-3-hydroxybutyrate.</title>
        <authorList>
            <person name="Mieszkin S."/>
            <person name="Pouder E."/>
            <person name="Uroz S."/>
            <person name="Simon-Colin C."/>
            <person name="Alain K."/>
        </authorList>
    </citation>
    <scope>NUCLEOTIDE SEQUENCE</scope>
    <source>
        <strain evidence="2">HW T2.11</strain>
    </source>
</reference>
<keyword evidence="3" id="KW-1185">Reference proteome</keyword>
<evidence type="ECO:0000256" key="1">
    <source>
        <dbReference type="SAM" id="MobiDB-lite"/>
    </source>
</evidence>
<name>A0A963YNL6_9PROT</name>
<organism evidence="2 3">
    <name type="scientific">Acidisoma silvae</name>
    <dbReference type="NCBI Taxonomy" id="2802396"/>
    <lineage>
        <taxon>Bacteria</taxon>
        <taxon>Pseudomonadati</taxon>
        <taxon>Pseudomonadota</taxon>
        <taxon>Alphaproteobacteria</taxon>
        <taxon>Acetobacterales</taxon>
        <taxon>Acidocellaceae</taxon>
        <taxon>Acidisoma</taxon>
    </lineage>
</organism>
<reference evidence="2" key="2">
    <citation type="submission" date="2021-01" db="EMBL/GenBank/DDBJ databases">
        <authorList>
            <person name="Mieszkin S."/>
            <person name="Pouder E."/>
            <person name="Alain K."/>
        </authorList>
    </citation>
    <scope>NUCLEOTIDE SEQUENCE</scope>
    <source>
        <strain evidence="2">HW T2.11</strain>
    </source>
</reference>
<dbReference type="RefSeq" id="WP_227319815.1">
    <property type="nucleotide sequence ID" value="NZ_JAESVB010000001.1"/>
</dbReference>
<gene>
    <name evidence="2" type="ORF">ASILVAE211_03145</name>
</gene>
<feature type="region of interest" description="Disordered" evidence="1">
    <location>
        <begin position="1"/>
        <end position="59"/>
    </location>
</feature>
<evidence type="ECO:0000313" key="3">
    <source>
        <dbReference type="Proteomes" id="UP000708298"/>
    </source>
</evidence>
<accession>A0A963YNL6</accession>
<dbReference type="Proteomes" id="UP000708298">
    <property type="component" value="Unassembled WGS sequence"/>
</dbReference>
<dbReference type="AlphaFoldDB" id="A0A963YNL6"/>